<evidence type="ECO:0000313" key="2">
    <source>
        <dbReference type="Proteomes" id="UP000483094"/>
    </source>
</evidence>
<dbReference type="GO" id="GO:0005524">
    <property type="term" value="F:ATP binding"/>
    <property type="evidence" value="ECO:0007669"/>
    <property type="project" value="UniProtKB-KW"/>
</dbReference>
<accession>A0A6G2DDN6</accession>
<sequence>NKIGDNYMTASTGTKFKLGLSLIFAKNWDYIFIDETLSTVDARSIDMIAKRLISMKESSTIIYVSHNLLNQELISKSQRILIEEGRVYEISNK</sequence>
<keyword evidence="1" id="KW-0547">Nucleotide-binding</keyword>
<name>A0A6G2DDN6_STREE</name>
<dbReference type="EMBL" id="WNHQ01001326">
    <property type="protein sequence ID" value="MTV74657.1"/>
    <property type="molecule type" value="Genomic_DNA"/>
</dbReference>
<comment type="caution">
    <text evidence="1">The sequence shown here is derived from an EMBL/GenBank/DDBJ whole genome shotgun (WGS) entry which is preliminary data.</text>
</comment>
<dbReference type="AlphaFoldDB" id="A0A6G2DDN6"/>
<gene>
    <name evidence="1" type="ORF">GM540_11905</name>
</gene>
<dbReference type="Gene3D" id="3.40.50.300">
    <property type="entry name" value="P-loop containing nucleotide triphosphate hydrolases"/>
    <property type="match status" value="1"/>
</dbReference>
<dbReference type="InterPro" id="IPR027417">
    <property type="entry name" value="P-loop_NTPase"/>
</dbReference>
<keyword evidence="1" id="KW-0067">ATP-binding</keyword>
<organism evidence="1 2">
    <name type="scientific">Streptococcus pneumoniae</name>
    <dbReference type="NCBI Taxonomy" id="1313"/>
    <lineage>
        <taxon>Bacteria</taxon>
        <taxon>Bacillati</taxon>
        <taxon>Bacillota</taxon>
        <taxon>Bacilli</taxon>
        <taxon>Lactobacillales</taxon>
        <taxon>Streptococcaceae</taxon>
        <taxon>Streptococcus</taxon>
    </lineage>
</organism>
<dbReference type="Proteomes" id="UP000483094">
    <property type="component" value="Unassembled WGS sequence"/>
</dbReference>
<protein>
    <submittedName>
        <fullName evidence="1">ATP-binding protein</fullName>
    </submittedName>
</protein>
<feature type="non-terminal residue" evidence="1">
    <location>
        <position position="1"/>
    </location>
</feature>
<reference evidence="1 2" key="1">
    <citation type="submission" date="2019-11" db="EMBL/GenBank/DDBJ databases">
        <title>Growth characteristics of pneumococcus vary with the chemical composition of the capsule and with environmental conditions.</title>
        <authorList>
            <person name="Tothpal A."/>
            <person name="Desobry K."/>
            <person name="Joshi S."/>
            <person name="Wyllie A.L."/>
            <person name="Weinberger D.M."/>
        </authorList>
    </citation>
    <scope>NUCLEOTIDE SEQUENCE [LARGE SCALE GENOMIC DNA]</scope>
    <source>
        <strain evidence="2">pnumococcus19F</strain>
    </source>
</reference>
<proteinExistence type="predicted"/>
<evidence type="ECO:0000313" key="1">
    <source>
        <dbReference type="EMBL" id="MTV74657.1"/>
    </source>
</evidence>
<dbReference type="SUPFAM" id="SSF52540">
    <property type="entry name" value="P-loop containing nucleoside triphosphate hydrolases"/>
    <property type="match status" value="1"/>
</dbReference>